<name>A0A560L221_9BRAD</name>
<evidence type="ECO:0000313" key="2">
    <source>
        <dbReference type="Proteomes" id="UP000321304"/>
    </source>
</evidence>
<keyword evidence="2" id="KW-1185">Reference proteome</keyword>
<dbReference type="SUPFAM" id="SSF53850">
    <property type="entry name" value="Periplasmic binding protein-like II"/>
    <property type="match status" value="1"/>
</dbReference>
<protein>
    <submittedName>
        <fullName evidence="1">ABC-type molybdate transport system substrate-binding protein</fullName>
    </submittedName>
</protein>
<dbReference type="RefSeq" id="WP_146991752.1">
    <property type="nucleotide sequence ID" value="NZ_VITY01000016.1"/>
</dbReference>
<sequence length="185" mass="19275">MKLRLAQLILIVAALMLLTLGSAGAVNINVAVRAHLALPAQEIAAPLKPKTRHEALVSYGTSRSFYIQTIQADAIQVSLPADDSRPSGVIGHGAAVPPSNFTCPIGGRASRNSVAALMNDTEALKMPRIIKPMVCNPAPAPYGTAAGQTSSSSETSWPAGSIVMLGHAVVLIVTLIERYRPGTST</sequence>
<evidence type="ECO:0000313" key="1">
    <source>
        <dbReference type="EMBL" id="TWB89455.1"/>
    </source>
</evidence>
<organism evidence="1 2">
    <name type="scientific">Bradyrhizobium macuxiense</name>
    <dbReference type="NCBI Taxonomy" id="1755647"/>
    <lineage>
        <taxon>Bacteria</taxon>
        <taxon>Pseudomonadati</taxon>
        <taxon>Pseudomonadota</taxon>
        <taxon>Alphaproteobacteria</taxon>
        <taxon>Hyphomicrobiales</taxon>
        <taxon>Nitrobacteraceae</taxon>
        <taxon>Bradyrhizobium</taxon>
    </lineage>
</organism>
<proteinExistence type="predicted"/>
<dbReference type="Proteomes" id="UP000321304">
    <property type="component" value="Unassembled WGS sequence"/>
</dbReference>
<dbReference type="OrthoDB" id="9785015at2"/>
<gene>
    <name evidence="1" type="ORF">FBZ93_116174</name>
</gene>
<accession>A0A560L221</accession>
<dbReference type="EMBL" id="VITY01000016">
    <property type="protein sequence ID" value="TWB89455.1"/>
    <property type="molecule type" value="Genomic_DNA"/>
</dbReference>
<dbReference type="AlphaFoldDB" id="A0A560L221"/>
<dbReference type="Pfam" id="PF13531">
    <property type="entry name" value="SBP_bac_11"/>
    <property type="match status" value="1"/>
</dbReference>
<comment type="caution">
    <text evidence="1">The sequence shown here is derived from an EMBL/GenBank/DDBJ whole genome shotgun (WGS) entry which is preliminary data.</text>
</comment>
<reference evidence="1 2" key="1">
    <citation type="submission" date="2019-06" db="EMBL/GenBank/DDBJ databases">
        <title>Genomic Encyclopedia of Type Strains, Phase IV (KMG-V): Genome sequencing to study the core and pangenomes of soil and plant-associated prokaryotes.</title>
        <authorList>
            <person name="Whitman W."/>
        </authorList>
    </citation>
    <scope>NUCLEOTIDE SEQUENCE [LARGE SCALE GENOMIC DNA]</scope>
    <source>
        <strain evidence="1 2">BR 10355</strain>
    </source>
</reference>
<dbReference type="Gene3D" id="3.40.190.10">
    <property type="entry name" value="Periplasmic binding protein-like II"/>
    <property type="match status" value="2"/>
</dbReference>